<evidence type="ECO:0000313" key="2">
    <source>
        <dbReference type="EMBL" id="AWW49754.1"/>
    </source>
</evidence>
<dbReference type="InterPro" id="IPR000905">
    <property type="entry name" value="Gcp-like_dom"/>
</dbReference>
<dbReference type="KEGG" id="poh:DPM16_04300"/>
<dbReference type="AlphaFoldDB" id="A0A2Z4JSC5"/>
<evidence type="ECO:0000313" key="3">
    <source>
        <dbReference type="Proteomes" id="UP000248592"/>
    </source>
</evidence>
<sequence length="236" mass="25551">MARLLAIDTSSSWCSVALSAGTAKPLFRHEKLSATASQNLLPWIEALLQEAEIDLQDLDAIAVGVGPGAFTGVRLGVAVTQGLALSANLPVIPVISLDAIAAQFSHKDQANSSAKNLVVAIDARMDEVYWAQYQLQLNAFPKRISEVKLSSPETVDFSEADVVIGSAIVEFGNRLAIPKTTIQNAQIGIHSLGVLMLAQSMWDQDLQISVDRLEPLYIRNKVAFTTEERLQNTLVK</sequence>
<dbReference type="RefSeq" id="WP_112294647.1">
    <property type="nucleotide sequence ID" value="NZ_CBCSBS010000001.1"/>
</dbReference>
<feature type="domain" description="Gcp-like" evidence="1">
    <location>
        <begin position="35"/>
        <end position="137"/>
    </location>
</feature>
<proteinExistence type="predicted"/>
<gene>
    <name evidence="2" type="primary">tsaB</name>
    <name evidence="2" type="ORF">Pas1_04780</name>
</gene>
<keyword evidence="2" id="KW-0808">Transferase</keyword>
<dbReference type="GO" id="GO:0002949">
    <property type="term" value="P:tRNA threonylcarbamoyladenosine modification"/>
    <property type="evidence" value="ECO:0007669"/>
    <property type="project" value="InterPro"/>
</dbReference>
<dbReference type="Gene3D" id="3.30.420.40">
    <property type="match status" value="2"/>
</dbReference>
<dbReference type="Pfam" id="PF00814">
    <property type="entry name" value="TsaD"/>
    <property type="match status" value="1"/>
</dbReference>
<dbReference type="GO" id="GO:0016740">
    <property type="term" value="F:transferase activity"/>
    <property type="evidence" value="ECO:0007669"/>
    <property type="project" value="UniProtKB-KW"/>
</dbReference>
<dbReference type="GO" id="GO:0005829">
    <property type="term" value="C:cytosol"/>
    <property type="evidence" value="ECO:0007669"/>
    <property type="project" value="TreeGrafter"/>
</dbReference>
<dbReference type="SUPFAM" id="SSF53067">
    <property type="entry name" value="Actin-like ATPase domain"/>
    <property type="match status" value="2"/>
</dbReference>
<accession>A0A2Z4JSC5</accession>
<name>A0A2Z4JSC5_9BURK</name>
<dbReference type="CDD" id="cd24032">
    <property type="entry name" value="ASKHA_NBD_TsaB"/>
    <property type="match status" value="1"/>
</dbReference>
<dbReference type="PANTHER" id="PTHR11735">
    <property type="entry name" value="TRNA N6-ADENOSINE THREONYLCARBAMOYLTRANSFERASE"/>
    <property type="match status" value="1"/>
</dbReference>
<protein>
    <submittedName>
        <fullName evidence="2">tRNA (Adenosine(37)-N6)-threonylcarbamoyltransferase complex dimerization subunit type 1 TsaB</fullName>
    </submittedName>
</protein>
<dbReference type="InterPro" id="IPR043129">
    <property type="entry name" value="ATPase_NBD"/>
</dbReference>
<dbReference type="Proteomes" id="UP000248592">
    <property type="component" value="Chromosome"/>
</dbReference>
<dbReference type="EMBL" id="CP030085">
    <property type="protein sequence ID" value="AWW49754.1"/>
    <property type="molecule type" value="Genomic_DNA"/>
</dbReference>
<evidence type="ECO:0000259" key="1">
    <source>
        <dbReference type="Pfam" id="PF00814"/>
    </source>
</evidence>
<organism evidence="2 3">
    <name type="scientific">Polynucleobacter paneuropaeus</name>
    <dbReference type="NCBI Taxonomy" id="2527775"/>
    <lineage>
        <taxon>Bacteria</taxon>
        <taxon>Pseudomonadati</taxon>
        <taxon>Pseudomonadota</taxon>
        <taxon>Betaproteobacteria</taxon>
        <taxon>Burkholderiales</taxon>
        <taxon>Burkholderiaceae</taxon>
        <taxon>Polynucleobacter</taxon>
    </lineage>
</organism>
<reference evidence="3" key="1">
    <citation type="submission" date="2018-06" db="EMBL/GenBank/DDBJ databases">
        <title>Description of a new Polynucleobacter species.</title>
        <authorList>
            <person name="Hahn M.W."/>
        </authorList>
    </citation>
    <scope>NUCLEOTIDE SEQUENCE [LARGE SCALE GENOMIC DNA]</scope>
    <source>
        <strain evidence="3">MG-25-Pas1-D2</strain>
    </source>
</reference>
<dbReference type="InterPro" id="IPR022496">
    <property type="entry name" value="T6A_TsaB"/>
</dbReference>
<dbReference type="NCBIfam" id="TIGR03725">
    <property type="entry name" value="T6A_YeaZ"/>
    <property type="match status" value="1"/>
</dbReference>
<dbReference type="PANTHER" id="PTHR11735:SF11">
    <property type="entry name" value="TRNA THREONYLCARBAMOYLADENOSINE BIOSYNTHESIS PROTEIN TSAB"/>
    <property type="match status" value="1"/>
</dbReference>